<dbReference type="EMBL" id="QAYG01000002">
    <property type="protein sequence ID" value="PTW61762.1"/>
    <property type="molecule type" value="Genomic_DNA"/>
</dbReference>
<evidence type="ECO:0000256" key="3">
    <source>
        <dbReference type="ARBA" id="ARBA00021622"/>
    </source>
</evidence>
<keyword evidence="6 13" id="KW-0812">Transmembrane</keyword>
<evidence type="ECO:0000256" key="9">
    <source>
        <dbReference type="ARBA" id="ARBA00022989"/>
    </source>
</evidence>
<comment type="similarity">
    <text evidence="2 13">Belongs to the type III secretion exporter family.</text>
</comment>
<dbReference type="AlphaFoldDB" id="A0A2T5VDE2"/>
<evidence type="ECO:0000256" key="13">
    <source>
        <dbReference type="RuleBase" id="RU364091"/>
    </source>
</evidence>
<evidence type="ECO:0000313" key="14">
    <source>
        <dbReference type="EMBL" id="PTW61762.1"/>
    </source>
</evidence>
<sequence length="358" mass="39806">MSDADQSEKTEDPTQKKLDDALKRGDVAKSQEVSTWFSLVGAALIVAIFAPSIAGTLGRGMAGILANSWEIPVDTGGMRKLFLSSGMMIFAAVGLPFLCLVILALAGNLVQHRFVWSGENMKPKLSKVSPLSGAKRIFSKDSLVNFTKGLIKIAAVGTLMFAVLWPMRDELDTMVMRDVVMILPETREISLQLLGAIIALMAAVAAGDFLWQRHKWYERQKMTVQEVKDEYKQSEGDPMVKGRIRQIRMERSRKRMMAAVPSATVVVTNPTHYAVALKYEDGMQAPLCVAKGSDQVALKIREIAKANDIPIIENPPLARTLHAQIEVDQEIPEEHYRAVAEVIGYVLRQRNTKSWRDR</sequence>
<keyword evidence="15" id="KW-1185">Reference proteome</keyword>
<dbReference type="NCBIfam" id="TIGR00328">
    <property type="entry name" value="flhB"/>
    <property type="match status" value="1"/>
</dbReference>
<evidence type="ECO:0000256" key="2">
    <source>
        <dbReference type="ARBA" id="ARBA00010690"/>
    </source>
</evidence>
<comment type="subcellular location">
    <subcellularLocation>
        <location evidence="1">Cell membrane</location>
        <topology evidence="1">Multi-pass membrane protein</topology>
    </subcellularLocation>
</comment>
<dbReference type="InterPro" id="IPR006136">
    <property type="entry name" value="FlhB"/>
</dbReference>
<dbReference type="PANTHER" id="PTHR30531:SF12">
    <property type="entry name" value="FLAGELLAR BIOSYNTHETIC PROTEIN FLHB"/>
    <property type="match status" value="1"/>
</dbReference>
<dbReference type="GO" id="GO:0009306">
    <property type="term" value="P:protein secretion"/>
    <property type="evidence" value="ECO:0007669"/>
    <property type="project" value="InterPro"/>
</dbReference>
<evidence type="ECO:0000256" key="11">
    <source>
        <dbReference type="ARBA" id="ARBA00023225"/>
    </source>
</evidence>
<evidence type="ECO:0000256" key="7">
    <source>
        <dbReference type="ARBA" id="ARBA00022795"/>
    </source>
</evidence>
<dbReference type="GO" id="GO:0005886">
    <property type="term" value="C:plasma membrane"/>
    <property type="evidence" value="ECO:0007669"/>
    <property type="project" value="UniProtKB-SubCell"/>
</dbReference>
<dbReference type="Gene3D" id="6.10.250.2080">
    <property type="match status" value="1"/>
</dbReference>
<evidence type="ECO:0000256" key="5">
    <source>
        <dbReference type="ARBA" id="ARBA00022475"/>
    </source>
</evidence>
<dbReference type="PRINTS" id="PR00950">
    <property type="entry name" value="TYPE3IMSPROT"/>
</dbReference>
<keyword evidence="5 13" id="KW-1003">Cell membrane</keyword>
<dbReference type="Gene3D" id="3.40.1690.10">
    <property type="entry name" value="secretion proteins EscU"/>
    <property type="match status" value="1"/>
</dbReference>
<keyword evidence="9 13" id="KW-1133">Transmembrane helix</keyword>
<keyword evidence="14" id="KW-0966">Cell projection</keyword>
<comment type="function">
    <text evidence="12 13">Required for formation of the rod structure in the basal body of the flagellar apparatus. Together with FliI and FliH, may constitute the export apparatus of flagellin.</text>
</comment>
<dbReference type="PANTHER" id="PTHR30531">
    <property type="entry name" value="FLAGELLAR BIOSYNTHETIC PROTEIN FLHB"/>
    <property type="match status" value="1"/>
</dbReference>
<proteinExistence type="inferred from homology"/>
<dbReference type="Pfam" id="PF01312">
    <property type="entry name" value="Bac_export_2"/>
    <property type="match status" value="1"/>
</dbReference>
<keyword evidence="14" id="KW-0969">Cilium</keyword>
<evidence type="ECO:0000256" key="8">
    <source>
        <dbReference type="ARBA" id="ARBA00022927"/>
    </source>
</evidence>
<dbReference type="FunFam" id="3.40.1690.10:FF:000001">
    <property type="entry name" value="Flagellar biosynthetic protein FlhB"/>
    <property type="match status" value="1"/>
</dbReference>
<dbReference type="RefSeq" id="WP_107989592.1">
    <property type="nucleotide sequence ID" value="NZ_QAYG01000002.1"/>
</dbReference>
<evidence type="ECO:0000256" key="6">
    <source>
        <dbReference type="ARBA" id="ARBA00022692"/>
    </source>
</evidence>
<keyword evidence="14" id="KW-0282">Flagellum</keyword>
<keyword evidence="10 13" id="KW-0472">Membrane</keyword>
<dbReference type="InterPro" id="IPR006135">
    <property type="entry name" value="T3SS_substrate_exporter"/>
</dbReference>
<dbReference type="GO" id="GO:0044780">
    <property type="term" value="P:bacterial-type flagellum assembly"/>
    <property type="evidence" value="ECO:0007669"/>
    <property type="project" value="InterPro"/>
</dbReference>
<dbReference type="SUPFAM" id="SSF160544">
    <property type="entry name" value="EscU C-terminal domain-like"/>
    <property type="match status" value="1"/>
</dbReference>
<dbReference type="InterPro" id="IPR029025">
    <property type="entry name" value="T3SS_substrate_exporter_C"/>
</dbReference>
<gene>
    <name evidence="13" type="primary">flhB</name>
    <name evidence="14" type="ORF">C8N35_102478</name>
</gene>
<dbReference type="OrthoDB" id="9807950at2"/>
<keyword evidence="8 13" id="KW-0653">Protein transport</keyword>
<comment type="caution">
    <text evidence="14">The sequence shown here is derived from an EMBL/GenBank/DDBJ whole genome shotgun (WGS) entry which is preliminary data.</text>
</comment>
<evidence type="ECO:0000256" key="4">
    <source>
        <dbReference type="ARBA" id="ARBA00022448"/>
    </source>
</evidence>
<organism evidence="14 15">
    <name type="scientific">Breoghania corrubedonensis</name>
    <dbReference type="NCBI Taxonomy" id="665038"/>
    <lineage>
        <taxon>Bacteria</taxon>
        <taxon>Pseudomonadati</taxon>
        <taxon>Pseudomonadota</taxon>
        <taxon>Alphaproteobacteria</taxon>
        <taxon>Hyphomicrobiales</taxon>
        <taxon>Stappiaceae</taxon>
        <taxon>Breoghania</taxon>
    </lineage>
</organism>
<keyword evidence="11 13" id="KW-1006">Bacterial flagellum protein export</keyword>
<dbReference type="Proteomes" id="UP000244081">
    <property type="component" value="Unassembled WGS sequence"/>
</dbReference>
<feature type="transmembrane region" description="Helical" evidence="13">
    <location>
        <begin position="33"/>
        <end position="54"/>
    </location>
</feature>
<evidence type="ECO:0000256" key="1">
    <source>
        <dbReference type="ARBA" id="ARBA00004651"/>
    </source>
</evidence>
<evidence type="ECO:0000256" key="10">
    <source>
        <dbReference type="ARBA" id="ARBA00023136"/>
    </source>
</evidence>
<keyword evidence="7 13" id="KW-1005">Bacterial flagellum biogenesis</keyword>
<feature type="transmembrane region" description="Helical" evidence="13">
    <location>
        <begin position="149"/>
        <end position="167"/>
    </location>
</feature>
<keyword evidence="4 13" id="KW-0813">Transport</keyword>
<feature type="transmembrane region" description="Helical" evidence="13">
    <location>
        <begin position="81"/>
        <end position="106"/>
    </location>
</feature>
<accession>A0A2T5VDE2</accession>
<evidence type="ECO:0000313" key="15">
    <source>
        <dbReference type="Proteomes" id="UP000244081"/>
    </source>
</evidence>
<reference evidence="14 15" key="1">
    <citation type="submission" date="2018-04" db="EMBL/GenBank/DDBJ databases">
        <title>Genomic Encyclopedia of Archaeal and Bacterial Type Strains, Phase II (KMG-II): from individual species to whole genera.</title>
        <authorList>
            <person name="Goeker M."/>
        </authorList>
    </citation>
    <scope>NUCLEOTIDE SEQUENCE [LARGE SCALE GENOMIC DNA]</scope>
    <source>
        <strain evidence="14 15">DSM 23382</strain>
    </source>
</reference>
<name>A0A2T5VDE2_9HYPH</name>
<protein>
    <recommendedName>
        <fullName evidence="3 13">Flagellar biosynthetic protein FlhB</fullName>
    </recommendedName>
</protein>
<feature type="transmembrane region" description="Helical" evidence="13">
    <location>
        <begin position="189"/>
        <end position="211"/>
    </location>
</feature>
<evidence type="ECO:0000256" key="12">
    <source>
        <dbReference type="ARBA" id="ARBA00025078"/>
    </source>
</evidence>